<evidence type="ECO:0000313" key="2">
    <source>
        <dbReference type="Proteomes" id="UP000265520"/>
    </source>
</evidence>
<sequence>MNSLGEDLGSLGERLSPAFANTRQDSPVGCLATDWSRQHSLGLARR</sequence>
<evidence type="ECO:0000313" key="1">
    <source>
        <dbReference type="EMBL" id="MCI93425.1"/>
    </source>
</evidence>
<organism evidence="1 2">
    <name type="scientific">Trifolium medium</name>
    <dbReference type="NCBI Taxonomy" id="97028"/>
    <lineage>
        <taxon>Eukaryota</taxon>
        <taxon>Viridiplantae</taxon>
        <taxon>Streptophyta</taxon>
        <taxon>Embryophyta</taxon>
        <taxon>Tracheophyta</taxon>
        <taxon>Spermatophyta</taxon>
        <taxon>Magnoliopsida</taxon>
        <taxon>eudicotyledons</taxon>
        <taxon>Gunneridae</taxon>
        <taxon>Pentapetalae</taxon>
        <taxon>rosids</taxon>
        <taxon>fabids</taxon>
        <taxon>Fabales</taxon>
        <taxon>Fabaceae</taxon>
        <taxon>Papilionoideae</taxon>
        <taxon>50 kb inversion clade</taxon>
        <taxon>NPAAA clade</taxon>
        <taxon>Hologalegina</taxon>
        <taxon>IRL clade</taxon>
        <taxon>Trifolieae</taxon>
        <taxon>Trifolium</taxon>
    </lineage>
</organism>
<dbReference type="AlphaFoldDB" id="A0A392W3C7"/>
<feature type="non-terminal residue" evidence="1">
    <location>
        <position position="46"/>
    </location>
</feature>
<accession>A0A392W3C7</accession>
<proteinExistence type="predicted"/>
<dbReference type="Proteomes" id="UP000265520">
    <property type="component" value="Unassembled WGS sequence"/>
</dbReference>
<reference evidence="1 2" key="1">
    <citation type="journal article" date="2018" name="Front. Plant Sci.">
        <title>Red Clover (Trifolium pratense) and Zigzag Clover (T. medium) - A Picture of Genomic Similarities and Differences.</title>
        <authorList>
            <person name="Dluhosova J."/>
            <person name="Istvanek J."/>
            <person name="Nedelnik J."/>
            <person name="Repkova J."/>
        </authorList>
    </citation>
    <scope>NUCLEOTIDE SEQUENCE [LARGE SCALE GENOMIC DNA]</scope>
    <source>
        <strain evidence="2">cv. 10/8</strain>
        <tissue evidence="1">Leaf</tissue>
    </source>
</reference>
<keyword evidence="2" id="KW-1185">Reference proteome</keyword>
<protein>
    <submittedName>
        <fullName evidence="1">Uncharacterized protein</fullName>
    </submittedName>
</protein>
<dbReference type="EMBL" id="LXQA011328953">
    <property type="protein sequence ID" value="MCI93425.1"/>
    <property type="molecule type" value="Genomic_DNA"/>
</dbReference>
<comment type="caution">
    <text evidence="1">The sequence shown here is derived from an EMBL/GenBank/DDBJ whole genome shotgun (WGS) entry which is preliminary data.</text>
</comment>
<name>A0A392W3C7_9FABA</name>